<dbReference type="AlphaFoldDB" id="A0A225WAZ3"/>
<name>A0A225WAZ3_9STRA</name>
<dbReference type="OrthoDB" id="99097at2759"/>
<sequence length="64" mass="7213">MTKYVGHQLVISSLLRFEWDRATCQILSMHYSFDMVIPFLELIGNIGDTARVLDGSHLSIATNS</sequence>
<dbReference type="EMBL" id="NBNE01001347">
    <property type="protein sequence ID" value="OWZ14398.1"/>
    <property type="molecule type" value="Genomic_DNA"/>
</dbReference>
<organism evidence="1 2">
    <name type="scientific">Phytophthora megakarya</name>
    <dbReference type="NCBI Taxonomy" id="4795"/>
    <lineage>
        <taxon>Eukaryota</taxon>
        <taxon>Sar</taxon>
        <taxon>Stramenopiles</taxon>
        <taxon>Oomycota</taxon>
        <taxon>Peronosporomycetes</taxon>
        <taxon>Peronosporales</taxon>
        <taxon>Peronosporaceae</taxon>
        <taxon>Phytophthora</taxon>
    </lineage>
</organism>
<dbReference type="Proteomes" id="UP000198211">
    <property type="component" value="Unassembled WGS sequence"/>
</dbReference>
<gene>
    <name evidence="1" type="ORF">PHMEG_00012134</name>
</gene>
<reference evidence="2" key="1">
    <citation type="submission" date="2017-03" db="EMBL/GenBank/DDBJ databases">
        <title>Phytopthora megakarya and P. palmivora, two closely related causual agents of cacao black pod achieved similar genome size and gene model numbers by different mechanisms.</title>
        <authorList>
            <person name="Ali S."/>
            <person name="Shao J."/>
            <person name="Larry D.J."/>
            <person name="Kronmiller B."/>
            <person name="Shen D."/>
            <person name="Strem M.D."/>
            <person name="Melnick R.L."/>
            <person name="Guiltinan M.J."/>
            <person name="Tyler B.M."/>
            <person name="Meinhardt L.W."/>
            <person name="Bailey B.A."/>
        </authorList>
    </citation>
    <scope>NUCLEOTIDE SEQUENCE [LARGE SCALE GENOMIC DNA]</scope>
    <source>
        <strain evidence="2">zdho120</strain>
    </source>
</reference>
<evidence type="ECO:0000313" key="1">
    <source>
        <dbReference type="EMBL" id="OWZ14398.1"/>
    </source>
</evidence>
<protein>
    <submittedName>
        <fullName evidence="1">Uncharacterized protein</fullName>
    </submittedName>
</protein>
<keyword evidence="2" id="KW-1185">Reference proteome</keyword>
<proteinExistence type="predicted"/>
<accession>A0A225WAZ3</accession>
<evidence type="ECO:0000313" key="2">
    <source>
        <dbReference type="Proteomes" id="UP000198211"/>
    </source>
</evidence>
<comment type="caution">
    <text evidence="1">The sequence shown here is derived from an EMBL/GenBank/DDBJ whole genome shotgun (WGS) entry which is preliminary data.</text>
</comment>